<organism evidence="7 8">
    <name type="scientific">Amycolatopsis xylanica</name>
    <dbReference type="NCBI Taxonomy" id="589385"/>
    <lineage>
        <taxon>Bacteria</taxon>
        <taxon>Bacillati</taxon>
        <taxon>Actinomycetota</taxon>
        <taxon>Actinomycetes</taxon>
        <taxon>Pseudonocardiales</taxon>
        <taxon>Pseudonocardiaceae</taxon>
        <taxon>Amycolatopsis</taxon>
    </lineage>
</organism>
<dbReference type="InterPro" id="IPR001647">
    <property type="entry name" value="HTH_TetR"/>
</dbReference>
<dbReference type="InterPro" id="IPR036271">
    <property type="entry name" value="Tet_transcr_reg_TetR-rel_C_sf"/>
</dbReference>
<keyword evidence="3" id="KW-0804">Transcription</keyword>
<dbReference type="PANTHER" id="PTHR30055:SF226">
    <property type="entry name" value="HTH-TYPE TRANSCRIPTIONAL REGULATOR PKSA"/>
    <property type="match status" value="1"/>
</dbReference>
<evidence type="ECO:0000256" key="1">
    <source>
        <dbReference type="ARBA" id="ARBA00023015"/>
    </source>
</evidence>
<name>A0A1H3SRK4_9PSEU</name>
<keyword evidence="1" id="KW-0805">Transcription regulation</keyword>
<evidence type="ECO:0000256" key="2">
    <source>
        <dbReference type="ARBA" id="ARBA00023125"/>
    </source>
</evidence>
<feature type="region of interest" description="Disordered" evidence="5">
    <location>
        <begin position="1"/>
        <end position="27"/>
    </location>
</feature>
<dbReference type="SUPFAM" id="SSF48498">
    <property type="entry name" value="Tetracyclin repressor-like, C-terminal domain"/>
    <property type="match status" value="1"/>
</dbReference>
<feature type="domain" description="HTH tetR-type" evidence="6">
    <location>
        <begin position="26"/>
        <end position="86"/>
    </location>
</feature>
<dbReference type="RefSeq" id="WP_091299557.1">
    <property type="nucleotide sequence ID" value="NZ_FNON01000015.1"/>
</dbReference>
<evidence type="ECO:0000256" key="4">
    <source>
        <dbReference type="PROSITE-ProRule" id="PRU00335"/>
    </source>
</evidence>
<dbReference type="EMBL" id="FNON01000015">
    <property type="protein sequence ID" value="SDZ40171.1"/>
    <property type="molecule type" value="Genomic_DNA"/>
</dbReference>
<evidence type="ECO:0000256" key="3">
    <source>
        <dbReference type="ARBA" id="ARBA00023163"/>
    </source>
</evidence>
<keyword evidence="8" id="KW-1185">Reference proteome</keyword>
<keyword evidence="2 4" id="KW-0238">DNA-binding</keyword>
<feature type="DNA-binding region" description="H-T-H motif" evidence="4">
    <location>
        <begin position="49"/>
        <end position="68"/>
    </location>
</feature>
<dbReference type="PRINTS" id="PR00455">
    <property type="entry name" value="HTHTETR"/>
</dbReference>
<dbReference type="Proteomes" id="UP000199515">
    <property type="component" value="Unassembled WGS sequence"/>
</dbReference>
<dbReference type="SUPFAM" id="SSF46689">
    <property type="entry name" value="Homeodomain-like"/>
    <property type="match status" value="1"/>
</dbReference>
<dbReference type="PANTHER" id="PTHR30055">
    <property type="entry name" value="HTH-TYPE TRANSCRIPTIONAL REGULATOR RUTR"/>
    <property type="match status" value="1"/>
</dbReference>
<dbReference type="InterPro" id="IPR009057">
    <property type="entry name" value="Homeodomain-like_sf"/>
</dbReference>
<accession>A0A1H3SRK4</accession>
<dbReference type="Gene3D" id="1.10.357.10">
    <property type="entry name" value="Tetracycline Repressor, domain 2"/>
    <property type="match status" value="1"/>
</dbReference>
<dbReference type="InterPro" id="IPR023772">
    <property type="entry name" value="DNA-bd_HTH_TetR-type_CS"/>
</dbReference>
<dbReference type="STRING" id="589385.SAMN05421504_11519"/>
<evidence type="ECO:0000256" key="5">
    <source>
        <dbReference type="SAM" id="MobiDB-lite"/>
    </source>
</evidence>
<dbReference type="GO" id="GO:0045892">
    <property type="term" value="P:negative regulation of DNA-templated transcription"/>
    <property type="evidence" value="ECO:0007669"/>
    <property type="project" value="UniProtKB-ARBA"/>
</dbReference>
<dbReference type="PROSITE" id="PS50977">
    <property type="entry name" value="HTH_TETR_2"/>
    <property type="match status" value="1"/>
</dbReference>
<dbReference type="GO" id="GO:0003700">
    <property type="term" value="F:DNA-binding transcription factor activity"/>
    <property type="evidence" value="ECO:0007669"/>
    <property type="project" value="TreeGrafter"/>
</dbReference>
<dbReference type="InterPro" id="IPR050109">
    <property type="entry name" value="HTH-type_TetR-like_transc_reg"/>
</dbReference>
<evidence type="ECO:0000259" key="6">
    <source>
        <dbReference type="PROSITE" id="PS50977"/>
    </source>
</evidence>
<dbReference type="AlphaFoldDB" id="A0A1H3SRK4"/>
<sequence>MESPHVSGTAKPKARRGRPPEQGLAERRRRQLVESACAVFASRGYEAASISDVAKHAGVGQGTVYRYFESKRTLLDHVLDHSVERMLDAVRTGATHERPHSLEEFTAQVRSIAERLFELIEAEPDLIKLVVVEATAIDDELKARLVGLENTLTMMMASYLDHGVREGWLRKGLDSRWAAHAMNSLLVPGFLLALRGEATPERRARYVDALVSFIVYGMRGPR</sequence>
<protein>
    <submittedName>
        <fullName evidence="7">DNA-binding transcriptional regulator, AcrR family</fullName>
    </submittedName>
</protein>
<evidence type="ECO:0000313" key="8">
    <source>
        <dbReference type="Proteomes" id="UP000199515"/>
    </source>
</evidence>
<dbReference type="GO" id="GO:0000976">
    <property type="term" value="F:transcription cis-regulatory region binding"/>
    <property type="evidence" value="ECO:0007669"/>
    <property type="project" value="TreeGrafter"/>
</dbReference>
<evidence type="ECO:0000313" key="7">
    <source>
        <dbReference type="EMBL" id="SDZ40171.1"/>
    </source>
</evidence>
<dbReference type="OrthoDB" id="5112469at2"/>
<dbReference type="Pfam" id="PF00440">
    <property type="entry name" value="TetR_N"/>
    <property type="match status" value="1"/>
</dbReference>
<gene>
    <name evidence="7" type="ORF">SAMN05421504_11519</name>
</gene>
<reference evidence="7 8" key="1">
    <citation type="submission" date="2016-10" db="EMBL/GenBank/DDBJ databases">
        <authorList>
            <person name="de Groot N.N."/>
        </authorList>
    </citation>
    <scope>NUCLEOTIDE SEQUENCE [LARGE SCALE GENOMIC DNA]</scope>
    <source>
        <strain evidence="7 8">CPCC 202699</strain>
    </source>
</reference>
<dbReference type="FunFam" id="1.10.10.60:FF:000141">
    <property type="entry name" value="TetR family transcriptional regulator"/>
    <property type="match status" value="1"/>
</dbReference>
<proteinExistence type="predicted"/>
<dbReference type="PROSITE" id="PS01081">
    <property type="entry name" value="HTH_TETR_1"/>
    <property type="match status" value="1"/>
</dbReference>